<sequence length="412" mass="44375">MASAGVAAADALRHHYGRLLALLASRDGDIAAAEDALAEAFEQALRRWPRDGAPNNVEAWLFTVARNRLRNHRRAPHQRAAVPIDELAELLTSPAVEAPAALPDQRLALLFVCAHPAIAPDARVALMLQTVMGLDAAHIAAAFAVPQATMAQRLVRAKRRIRDAGIPFTVPGPATWPQCLPAVLEALYGAYAIDWLPVSGSAPRDSLADEALFLARLLAELLPHEPEVLGLAALIALGQARSGARLDEAGRFVALQSQDPARWDHARLDLGEALLHQAHALGRPGRFQLEAAIQSAYAARRHGARADPLMLWQLHRALCAHAPSLGAHVAEAACRADVEGAAAALARLDKLLVSDPERLRRFQPHWATRADLLRRLGRLDEARAAFDKAIALTVDAPLRAFLTDRRDGPGGS</sequence>
<comment type="caution">
    <text evidence="3">The sequence shown here is derived from an EMBL/GenBank/DDBJ whole genome shotgun (WGS) entry which is preliminary data.</text>
</comment>
<dbReference type="InterPro" id="IPR007627">
    <property type="entry name" value="RNA_pol_sigma70_r2"/>
</dbReference>
<dbReference type="EMBL" id="JBIGHX010000002">
    <property type="protein sequence ID" value="MFG6461235.1"/>
    <property type="molecule type" value="Genomic_DNA"/>
</dbReference>
<feature type="domain" description="RNA polymerase sigma-70 region 2" evidence="1">
    <location>
        <begin position="13"/>
        <end position="75"/>
    </location>
</feature>
<dbReference type="Pfam" id="PF20239">
    <property type="entry name" value="DUF6596"/>
    <property type="match status" value="1"/>
</dbReference>
<dbReference type="InterPro" id="IPR013325">
    <property type="entry name" value="RNA_pol_sigma_r2"/>
</dbReference>
<keyword evidence="4" id="KW-1185">Reference proteome</keyword>
<evidence type="ECO:0000259" key="2">
    <source>
        <dbReference type="Pfam" id="PF20239"/>
    </source>
</evidence>
<gene>
    <name evidence="3" type="ORF">ACG04Q_06580</name>
</gene>
<reference evidence="3 4" key="1">
    <citation type="submission" date="2024-08" db="EMBL/GenBank/DDBJ databases">
        <authorList>
            <person name="Lu H."/>
        </authorList>
    </citation>
    <scope>NUCLEOTIDE SEQUENCE [LARGE SCALE GENOMIC DNA]</scope>
    <source>
        <strain evidence="3 4">DXS20W</strain>
    </source>
</reference>
<dbReference type="Pfam" id="PF04542">
    <property type="entry name" value="Sigma70_r2"/>
    <property type="match status" value="1"/>
</dbReference>
<dbReference type="SUPFAM" id="SSF88659">
    <property type="entry name" value="Sigma3 and sigma4 domains of RNA polymerase sigma factors"/>
    <property type="match status" value="1"/>
</dbReference>
<dbReference type="SUPFAM" id="SSF88946">
    <property type="entry name" value="Sigma2 domain of RNA polymerase sigma factors"/>
    <property type="match status" value="1"/>
</dbReference>
<dbReference type="PANTHER" id="PTHR47756:SF2">
    <property type="entry name" value="BLL6612 PROTEIN"/>
    <property type="match status" value="1"/>
</dbReference>
<protein>
    <submittedName>
        <fullName evidence="3">RNA polymerase sigma factor</fullName>
    </submittedName>
</protein>
<feature type="domain" description="DUF6596" evidence="2">
    <location>
        <begin position="180"/>
        <end position="279"/>
    </location>
</feature>
<proteinExistence type="predicted"/>
<accession>A0ABW7GHD1</accession>
<evidence type="ECO:0000313" key="3">
    <source>
        <dbReference type="EMBL" id="MFG6461235.1"/>
    </source>
</evidence>
<evidence type="ECO:0000259" key="1">
    <source>
        <dbReference type="Pfam" id="PF04542"/>
    </source>
</evidence>
<name>A0ABW7GHD1_9BURK</name>
<dbReference type="Gene3D" id="1.10.1740.10">
    <property type="match status" value="1"/>
</dbReference>
<dbReference type="PANTHER" id="PTHR47756">
    <property type="entry name" value="BLL6612 PROTEIN-RELATED"/>
    <property type="match status" value="1"/>
</dbReference>
<evidence type="ECO:0000313" key="4">
    <source>
        <dbReference type="Proteomes" id="UP001606302"/>
    </source>
</evidence>
<organism evidence="3 4">
    <name type="scientific">Pelomonas lactea</name>
    <dbReference type="NCBI Taxonomy" id="3299030"/>
    <lineage>
        <taxon>Bacteria</taxon>
        <taxon>Pseudomonadati</taxon>
        <taxon>Pseudomonadota</taxon>
        <taxon>Betaproteobacteria</taxon>
        <taxon>Burkholderiales</taxon>
        <taxon>Sphaerotilaceae</taxon>
        <taxon>Roseateles</taxon>
    </lineage>
</organism>
<dbReference type="InterPro" id="IPR011990">
    <property type="entry name" value="TPR-like_helical_dom_sf"/>
</dbReference>
<dbReference type="SUPFAM" id="SSF48452">
    <property type="entry name" value="TPR-like"/>
    <property type="match status" value="1"/>
</dbReference>
<dbReference type="Gene3D" id="1.10.10.10">
    <property type="entry name" value="Winged helix-like DNA-binding domain superfamily/Winged helix DNA-binding domain"/>
    <property type="match status" value="1"/>
</dbReference>
<dbReference type="InterPro" id="IPR013324">
    <property type="entry name" value="RNA_pol_sigma_r3/r4-like"/>
</dbReference>
<dbReference type="InterPro" id="IPR046531">
    <property type="entry name" value="DUF6596"/>
</dbReference>
<dbReference type="InterPro" id="IPR036388">
    <property type="entry name" value="WH-like_DNA-bd_sf"/>
</dbReference>
<dbReference type="Proteomes" id="UP001606302">
    <property type="component" value="Unassembled WGS sequence"/>
</dbReference>